<dbReference type="AlphaFoldDB" id="A0A1I7HCI3"/>
<evidence type="ECO:0000313" key="3">
    <source>
        <dbReference type="Proteomes" id="UP000198817"/>
    </source>
</evidence>
<proteinExistence type="predicted"/>
<gene>
    <name evidence="2" type="ORF">SAMN05216508_11519</name>
</gene>
<dbReference type="EMBL" id="FPBT01000015">
    <property type="protein sequence ID" value="SFU58423.1"/>
    <property type="molecule type" value="Genomic_DNA"/>
</dbReference>
<dbReference type="Proteomes" id="UP000198817">
    <property type="component" value="Unassembled WGS sequence"/>
</dbReference>
<dbReference type="STRING" id="155865.SAMN05216515_11620"/>
<reference evidence="2 3" key="1">
    <citation type="submission" date="2016-10" db="EMBL/GenBank/DDBJ databases">
        <authorList>
            <person name="de Groot N.N."/>
        </authorList>
    </citation>
    <scope>NUCLEOTIDE SEQUENCE [LARGE SCALE GENOMIC DNA]</scope>
    <source>
        <strain evidence="2 3">KHGC13</strain>
    </source>
</reference>
<dbReference type="SUPFAM" id="SSF53474">
    <property type="entry name" value="alpha/beta-Hydrolases"/>
    <property type="match status" value="1"/>
</dbReference>
<evidence type="ECO:0000313" key="2">
    <source>
        <dbReference type="EMBL" id="SFU58423.1"/>
    </source>
</evidence>
<accession>A0A1I7HCI3</accession>
<dbReference type="Pfam" id="PF00561">
    <property type="entry name" value="Abhydrolase_1"/>
    <property type="match status" value="1"/>
</dbReference>
<dbReference type="Gene3D" id="3.40.50.1820">
    <property type="entry name" value="alpha/beta hydrolase"/>
    <property type="match status" value="1"/>
</dbReference>
<evidence type="ECO:0000259" key="1">
    <source>
        <dbReference type="Pfam" id="PF00561"/>
    </source>
</evidence>
<dbReference type="InterPro" id="IPR000073">
    <property type="entry name" value="AB_hydrolase_1"/>
</dbReference>
<organism evidence="2 3">
    <name type="scientific">Eubacterium pyruvativorans</name>
    <dbReference type="NCBI Taxonomy" id="155865"/>
    <lineage>
        <taxon>Bacteria</taxon>
        <taxon>Bacillati</taxon>
        <taxon>Bacillota</taxon>
        <taxon>Clostridia</taxon>
        <taxon>Eubacteriales</taxon>
        <taxon>Eubacteriaceae</taxon>
        <taxon>Eubacterium</taxon>
    </lineage>
</organism>
<sequence length="113" mass="12642">MGSKRFLISQDRVLQYYSFGNGNRTIVMLHAQGTSSESYFEVAEHLAKSSKVILVDYYGHGGSTHNADLYKLDVIGNDVYTLISSLGNKERSILIKTSRLCSGLKQRLRHSEA</sequence>
<name>A0A1I7HCI3_9FIRM</name>
<feature type="domain" description="AB hydrolase-1" evidence="1">
    <location>
        <begin position="25"/>
        <end position="90"/>
    </location>
</feature>
<protein>
    <recommendedName>
        <fullName evidence="1">AB hydrolase-1 domain-containing protein</fullName>
    </recommendedName>
</protein>
<dbReference type="InterPro" id="IPR029058">
    <property type="entry name" value="AB_hydrolase_fold"/>
</dbReference>
<keyword evidence="3" id="KW-1185">Reference proteome</keyword>